<feature type="domain" description="C2H2-type" evidence="4">
    <location>
        <begin position="26"/>
        <end position="54"/>
    </location>
</feature>
<evidence type="ECO:0000313" key="6">
    <source>
        <dbReference type="Proteomes" id="UP000075809"/>
    </source>
</evidence>
<protein>
    <submittedName>
        <fullName evidence="5">Broad-complex core protein isoforms 1/2/3/4/5</fullName>
    </submittedName>
</protein>
<keyword evidence="1" id="KW-0863">Zinc-finger</keyword>
<dbReference type="STRING" id="64791.A0A151WGD2"/>
<dbReference type="Gene3D" id="3.30.160.60">
    <property type="entry name" value="Classic Zinc Finger"/>
    <property type="match status" value="1"/>
</dbReference>
<dbReference type="SMART" id="SM00355">
    <property type="entry name" value="ZnF_C2H2"/>
    <property type="match status" value="2"/>
</dbReference>
<proteinExistence type="predicted"/>
<evidence type="ECO:0000256" key="3">
    <source>
        <dbReference type="SAM" id="SignalP"/>
    </source>
</evidence>
<accession>A0A151WGD2</accession>
<keyword evidence="3" id="KW-0732">Signal</keyword>
<organism evidence="5 6">
    <name type="scientific">Mycetomoellerius zeteki</name>
    <dbReference type="NCBI Taxonomy" id="64791"/>
    <lineage>
        <taxon>Eukaryota</taxon>
        <taxon>Metazoa</taxon>
        <taxon>Ecdysozoa</taxon>
        <taxon>Arthropoda</taxon>
        <taxon>Hexapoda</taxon>
        <taxon>Insecta</taxon>
        <taxon>Pterygota</taxon>
        <taxon>Neoptera</taxon>
        <taxon>Endopterygota</taxon>
        <taxon>Hymenoptera</taxon>
        <taxon>Apocrita</taxon>
        <taxon>Aculeata</taxon>
        <taxon>Formicoidea</taxon>
        <taxon>Formicidae</taxon>
        <taxon>Myrmicinae</taxon>
        <taxon>Mycetomoellerius</taxon>
    </lineage>
</organism>
<dbReference type="Proteomes" id="UP000075809">
    <property type="component" value="Unassembled WGS sequence"/>
</dbReference>
<evidence type="ECO:0000256" key="1">
    <source>
        <dbReference type="PROSITE-ProRule" id="PRU00042"/>
    </source>
</evidence>
<keyword evidence="1" id="KW-0862">Zinc</keyword>
<dbReference type="AlphaFoldDB" id="A0A151WGD2"/>
<dbReference type="PROSITE" id="PS50157">
    <property type="entry name" value="ZINC_FINGER_C2H2_2"/>
    <property type="match status" value="1"/>
</dbReference>
<name>A0A151WGD2_9HYME</name>
<dbReference type="InterPro" id="IPR013087">
    <property type="entry name" value="Znf_C2H2_type"/>
</dbReference>
<dbReference type="SUPFAM" id="SSF57667">
    <property type="entry name" value="beta-beta-alpha zinc fingers"/>
    <property type="match status" value="1"/>
</dbReference>
<dbReference type="EMBL" id="KQ983185">
    <property type="protein sequence ID" value="KYQ46865.1"/>
    <property type="molecule type" value="Genomic_DNA"/>
</dbReference>
<dbReference type="Pfam" id="PF13912">
    <property type="entry name" value="zf-C2H2_6"/>
    <property type="match status" value="1"/>
</dbReference>
<reference evidence="5 6" key="1">
    <citation type="submission" date="2015-09" db="EMBL/GenBank/DDBJ databases">
        <title>Trachymyrmex zeteki WGS genome.</title>
        <authorList>
            <person name="Nygaard S."/>
            <person name="Hu H."/>
            <person name="Boomsma J."/>
            <person name="Zhang G."/>
        </authorList>
    </citation>
    <scope>NUCLEOTIDE SEQUENCE [LARGE SCALE GENOMIC DNA]</scope>
    <source>
        <strain evidence="5">Tzet28-1</strain>
        <tissue evidence="5">Whole body</tissue>
    </source>
</reference>
<feature type="compositionally biased region" description="Low complexity" evidence="2">
    <location>
        <begin position="113"/>
        <end position="126"/>
    </location>
</feature>
<keyword evidence="6" id="KW-1185">Reference proteome</keyword>
<feature type="chain" id="PRO_5007591197" evidence="3">
    <location>
        <begin position="19"/>
        <end position="126"/>
    </location>
</feature>
<gene>
    <name evidence="5" type="ORF">ALC60_14156</name>
</gene>
<dbReference type="Pfam" id="PF12874">
    <property type="entry name" value="zf-met"/>
    <property type="match status" value="1"/>
</dbReference>
<feature type="compositionally biased region" description="Basic and acidic residues" evidence="2">
    <location>
        <begin position="83"/>
        <end position="107"/>
    </location>
</feature>
<dbReference type="InterPro" id="IPR036236">
    <property type="entry name" value="Znf_C2H2_sf"/>
</dbReference>
<feature type="signal peptide" evidence="3">
    <location>
        <begin position="1"/>
        <end position="18"/>
    </location>
</feature>
<feature type="non-terminal residue" evidence="5">
    <location>
        <position position="1"/>
    </location>
</feature>
<keyword evidence="1" id="KW-0479">Metal-binding</keyword>
<evidence type="ECO:0000256" key="2">
    <source>
        <dbReference type="SAM" id="MobiDB-lite"/>
    </source>
</evidence>
<dbReference type="GO" id="GO:0008270">
    <property type="term" value="F:zinc ion binding"/>
    <property type="evidence" value="ECO:0007669"/>
    <property type="project" value="UniProtKB-KW"/>
</dbReference>
<sequence length="126" mass="14712">PTKVVTPVCLVLPPGLLAGSGASDEFRCEPCNKNLTSLTRLKRHIQNVHTRPSKEPICNICKRVYSSLNSLRNHKSIYHRQHNKNEQQRKEVAQAREWQRDQREHTVRNYSAQQQQHQTQQHPRMG</sequence>
<evidence type="ECO:0000313" key="5">
    <source>
        <dbReference type="EMBL" id="KYQ46865.1"/>
    </source>
</evidence>
<evidence type="ECO:0000259" key="4">
    <source>
        <dbReference type="PROSITE" id="PS50157"/>
    </source>
</evidence>
<dbReference type="PROSITE" id="PS00028">
    <property type="entry name" value="ZINC_FINGER_C2H2_1"/>
    <property type="match status" value="2"/>
</dbReference>
<feature type="region of interest" description="Disordered" evidence="2">
    <location>
        <begin position="78"/>
        <end position="126"/>
    </location>
</feature>